<dbReference type="InterPro" id="IPR043428">
    <property type="entry name" value="LivM-like"/>
</dbReference>
<dbReference type="GO" id="GO:0015658">
    <property type="term" value="F:branched-chain amino acid transmembrane transporter activity"/>
    <property type="evidence" value="ECO:0007669"/>
    <property type="project" value="InterPro"/>
</dbReference>
<dbReference type="PANTHER" id="PTHR30482:SF17">
    <property type="entry name" value="ABC TRANSPORTER ATP-BINDING PROTEIN"/>
    <property type="match status" value="1"/>
</dbReference>
<feature type="transmembrane region" description="Helical" evidence="6">
    <location>
        <begin position="168"/>
        <end position="187"/>
    </location>
</feature>
<feature type="transmembrane region" description="Helical" evidence="6">
    <location>
        <begin position="36"/>
        <end position="58"/>
    </location>
</feature>
<feature type="transmembrane region" description="Helical" evidence="6">
    <location>
        <begin position="121"/>
        <end position="142"/>
    </location>
</feature>
<comment type="caution">
    <text evidence="7">The sequence shown here is derived from an EMBL/GenBank/DDBJ whole genome shotgun (WGS) entry which is preliminary data.</text>
</comment>
<feature type="transmembrane region" description="Helical" evidence="6">
    <location>
        <begin position="217"/>
        <end position="235"/>
    </location>
</feature>
<proteinExistence type="predicted"/>
<keyword evidence="2" id="KW-1003">Cell membrane</keyword>
<keyword evidence="3 6" id="KW-0812">Transmembrane</keyword>
<reference evidence="7 8" key="1">
    <citation type="submission" date="2019-02" db="EMBL/GenBank/DDBJ databases">
        <title>Siculibacillus lacustris gen. nov., sp. nov., a new rosette-forming bacterium isolated from a freshwater crater lake (Lake St. Ana, Romania).</title>
        <authorList>
            <person name="Felfoldi T."/>
            <person name="Marton Z."/>
            <person name="Szabo A."/>
            <person name="Mentes A."/>
            <person name="Boka K."/>
            <person name="Marialigeti K."/>
            <person name="Mathe I."/>
            <person name="Koncz M."/>
            <person name="Schumann P."/>
            <person name="Toth E."/>
        </authorList>
    </citation>
    <scope>NUCLEOTIDE SEQUENCE [LARGE SCALE GENOMIC DNA]</scope>
    <source>
        <strain evidence="7 8">SA-279</strain>
    </source>
</reference>
<evidence type="ECO:0000313" key="7">
    <source>
        <dbReference type="EMBL" id="TBW36995.1"/>
    </source>
</evidence>
<feature type="transmembrane region" description="Helical" evidence="6">
    <location>
        <begin position="94"/>
        <end position="114"/>
    </location>
</feature>
<dbReference type="OrthoDB" id="7917346at2"/>
<keyword evidence="8" id="KW-1185">Reference proteome</keyword>
<protein>
    <submittedName>
        <fullName evidence="7">Branched-chain amino acid ABC transporter permease</fullName>
    </submittedName>
</protein>
<feature type="transmembrane region" description="Helical" evidence="6">
    <location>
        <begin position="289"/>
        <end position="307"/>
    </location>
</feature>
<keyword evidence="5 6" id="KW-0472">Membrane</keyword>
<evidence type="ECO:0000256" key="6">
    <source>
        <dbReference type="SAM" id="Phobius"/>
    </source>
</evidence>
<dbReference type="RefSeq" id="WP_131309944.1">
    <property type="nucleotide sequence ID" value="NZ_SJFN01000017.1"/>
</dbReference>
<name>A0A4Q9VMZ9_9HYPH</name>
<keyword evidence="4 6" id="KW-1133">Transmembrane helix</keyword>
<evidence type="ECO:0000256" key="5">
    <source>
        <dbReference type="ARBA" id="ARBA00023136"/>
    </source>
</evidence>
<gene>
    <name evidence="7" type="ORF">EYW49_12655</name>
</gene>
<organism evidence="7 8">
    <name type="scientific">Siculibacillus lacustris</name>
    <dbReference type="NCBI Taxonomy" id="1549641"/>
    <lineage>
        <taxon>Bacteria</taxon>
        <taxon>Pseudomonadati</taxon>
        <taxon>Pseudomonadota</taxon>
        <taxon>Alphaproteobacteria</taxon>
        <taxon>Hyphomicrobiales</taxon>
        <taxon>Ancalomicrobiaceae</taxon>
        <taxon>Siculibacillus</taxon>
    </lineage>
</organism>
<dbReference type="PANTHER" id="PTHR30482">
    <property type="entry name" value="HIGH-AFFINITY BRANCHED-CHAIN AMINO ACID TRANSPORT SYSTEM PERMEASE"/>
    <property type="match status" value="1"/>
</dbReference>
<dbReference type="GO" id="GO:0005886">
    <property type="term" value="C:plasma membrane"/>
    <property type="evidence" value="ECO:0007669"/>
    <property type="project" value="UniProtKB-SubCell"/>
</dbReference>
<feature type="transmembrane region" description="Helical" evidence="6">
    <location>
        <begin position="255"/>
        <end position="277"/>
    </location>
</feature>
<sequence>MTRALARRVAALLLHPATAIVGLALAVALAEAFGWNFAVTLATRAAILALAALSLSFVIGQGGMVSFGHAAPFGIGAYAVLIAGEYGIREVSLLLPLAFLAAAAFAVPTGALALRTRGVYFIMITLAFAQMAYFVFAALSAFGGDDGMGLAGRATFAGARFLRSDGNLAWLSVGLLAAAAWVLHRVVAARFGFVLRAARDDEARVSALGFSVYRTRLVAYALGAGIAGLAGALLAEQTAFVSPALMNWHRSGELIVMVVLGGSGRLAGAVLGAIAVVLVEEFLGGVTEYWKLGLGLLILAVVMSRAIDLRALLARIAR</sequence>
<dbReference type="AlphaFoldDB" id="A0A4Q9VMZ9"/>
<evidence type="ECO:0000256" key="3">
    <source>
        <dbReference type="ARBA" id="ARBA00022692"/>
    </source>
</evidence>
<evidence type="ECO:0000256" key="1">
    <source>
        <dbReference type="ARBA" id="ARBA00004651"/>
    </source>
</evidence>
<feature type="transmembrane region" description="Helical" evidence="6">
    <location>
        <begin position="70"/>
        <end position="88"/>
    </location>
</feature>
<dbReference type="InterPro" id="IPR001851">
    <property type="entry name" value="ABC_transp_permease"/>
</dbReference>
<evidence type="ECO:0000256" key="2">
    <source>
        <dbReference type="ARBA" id="ARBA00022475"/>
    </source>
</evidence>
<comment type="subcellular location">
    <subcellularLocation>
        <location evidence="1">Cell membrane</location>
        <topology evidence="1">Multi-pass membrane protein</topology>
    </subcellularLocation>
</comment>
<accession>A0A4Q9VMZ9</accession>
<evidence type="ECO:0000256" key="4">
    <source>
        <dbReference type="ARBA" id="ARBA00022989"/>
    </source>
</evidence>
<dbReference type="Pfam" id="PF02653">
    <property type="entry name" value="BPD_transp_2"/>
    <property type="match status" value="1"/>
</dbReference>
<dbReference type="Proteomes" id="UP000292781">
    <property type="component" value="Unassembled WGS sequence"/>
</dbReference>
<dbReference type="CDD" id="cd06581">
    <property type="entry name" value="TM_PBP1_LivM_like"/>
    <property type="match status" value="1"/>
</dbReference>
<dbReference type="EMBL" id="SJFN01000017">
    <property type="protein sequence ID" value="TBW36995.1"/>
    <property type="molecule type" value="Genomic_DNA"/>
</dbReference>
<evidence type="ECO:0000313" key="8">
    <source>
        <dbReference type="Proteomes" id="UP000292781"/>
    </source>
</evidence>